<evidence type="ECO:0000256" key="3">
    <source>
        <dbReference type="ARBA" id="ARBA00022723"/>
    </source>
</evidence>
<dbReference type="InterPro" id="IPR023885">
    <property type="entry name" value="4Fe4S-binding_SPASM_dom"/>
</dbReference>
<gene>
    <name evidence="8" type="ORF">FYJ73_15270</name>
</gene>
<dbReference type="UniPathway" id="UPA00782"/>
<evidence type="ECO:0000259" key="7">
    <source>
        <dbReference type="PROSITE" id="PS51918"/>
    </source>
</evidence>
<dbReference type="Proteomes" id="UP000438914">
    <property type="component" value="Unassembled WGS sequence"/>
</dbReference>
<organism evidence="8 9">
    <name type="scientific">Hallella mizrahii</name>
    <dbReference type="NCBI Taxonomy" id="2606637"/>
    <lineage>
        <taxon>Bacteria</taxon>
        <taxon>Pseudomonadati</taxon>
        <taxon>Bacteroidota</taxon>
        <taxon>Bacteroidia</taxon>
        <taxon>Bacteroidales</taxon>
        <taxon>Prevotellaceae</taxon>
        <taxon>Hallella</taxon>
    </lineage>
</organism>
<evidence type="ECO:0000313" key="9">
    <source>
        <dbReference type="Proteomes" id="UP000438914"/>
    </source>
</evidence>
<name>A0A7K0KJ97_9BACT</name>
<dbReference type="SFLD" id="SFLDG01067">
    <property type="entry name" value="SPASM/twitch_domain_containing"/>
    <property type="match status" value="1"/>
</dbReference>
<proteinExistence type="inferred from homology"/>
<dbReference type="Gene3D" id="3.20.20.70">
    <property type="entry name" value="Aldolase class I"/>
    <property type="match status" value="1"/>
</dbReference>
<evidence type="ECO:0000256" key="5">
    <source>
        <dbReference type="ARBA" id="ARBA00023014"/>
    </source>
</evidence>
<evidence type="ECO:0000313" key="8">
    <source>
        <dbReference type="EMBL" id="MST86007.1"/>
    </source>
</evidence>
<dbReference type="GO" id="GO:0016491">
    <property type="term" value="F:oxidoreductase activity"/>
    <property type="evidence" value="ECO:0007669"/>
    <property type="project" value="InterPro"/>
</dbReference>
<dbReference type="PANTHER" id="PTHR43273">
    <property type="entry name" value="ANAEROBIC SULFATASE-MATURATING ENZYME HOMOLOG ASLB-RELATED"/>
    <property type="match status" value="1"/>
</dbReference>
<sequence>MLKRSYYNIPIKQKGFTIIYNSFSDHFLGVSQEVANRLGSGIFDPENFRIAFPKTFAKLQDLGMLIDDAIDELDLIKKRYEAAKFRDKRLYLMLYPTQDCNLKCWYCYESHKQGTKMSEAVIEPVLNYVNKVLSDDKYEAIHVGFFGGEPLMNFSSIAYPLAKGIKKICESKAKAFSTFFVTNASLMTESIIEKMKELNPYFQITIDGYREKHDNVRVWKNSGKGTYEQIIKAIHVLSQRLPNHDVSDDPLITLRINYDNSTLKNLDSLIEDIEDLDKTKVRIHLERVWQTRALVDVEQRTLLINAFKKLFNKGFTITHGVFKRKSISCPSDSNSFLIINYDGTIHKCNGRTLDEDTQEGIINQAGEIRWTNEREEKRLKLVTFNNSNCLRCKMLPVCMGPCSQKYLEEGGFSDSICCMHSIDIPINTYLGYEFEMRYLLENQE</sequence>
<dbReference type="Pfam" id="PF04055">
    <property type="entry name" value="Radical_SAM"/>
    <property type="match status" value="1"/>
</dbReference>
<dbReference type="InterPro" id="IPR058240">
    <property type="entry name" value="rSAM_sf"/>
</dbReference>
<dbReference type="EMBL" id="VUNG01000073">
    <property type="protein sequence ID" value="MST86007.1"/>
    <property type="molecule type" value="Genomic_DNA"/>
</dbReference>
<keyword evidence="2" id="KW-0949">S-adenosyl-L-methionine</keyword>
<protein>
    <submittedName>
        <fullName evidence="8">Radical SAM protein</fullName>
    </submittedName>
</protein>
<comment type="similarity">
    <text evidence="6">Belongs to the radical SAM superfamily. Anaerobic sulfatase-maturating enzyme family.</text>
</comment>
<dbReference type="SUPFAM" id="SSF102114">
    <property type="entry name" value="Radical SAM enzymes"/>
    <property type="match status" value="1"/>
</dbReference>
<dbReference type="PROSITE" id="PS51918">
    <property type="entry name" value="RADICAL_SAM"/>
    <property type="match status" value="1"/>
</dbReference>
<dbReference type="NCBIfam" id="TIGR04085">
    <property type="entry name" value="rSAM_more_4Fe4S"/>
    <property type="match status" value="1"/>
</dbReference>
<dbReference type="AlphaFoldDB" id="A0A7K0KJ97"/>
<dbReference type="InterPro" id="IPR013785">
    <property type="entry name" value="Aldolase_TIM"/>
</dbReference>
<keyword evidence="3" id="KW-0479">Metal-binding</keyword>
<accession>A0A7K0KJ97</accession>
<dbReference type="SFLD" id="SFLDS00029">
    <property type="entry name" value="Radical_SAM"/>
    <property type="match status" value="1"/>
</dbReference>
<dbReference type="PANTHER" id="PTHR43273:SF3">
    <property type="entry name" value="ANAEROBIC SULFATASE-MATURATING ENZYME HOMOLOG ASLB-RELATED"/>
    <property type="match status" value="1"/>
</dbReference>
<dbReference type="InterPro" id="IPR023867">
    <property type="entry name" value="Sulphatase_maturase_rSAM"/>
</dbReference>
<comment type="cofactor">
    <cofactor evidence="1">
        <name>[4Fe-4S] cluster</name>
        <dbReference type="ChEBI" id="CHEBI:49883"/>
    </cofactor>
</comment>
<dbReference type="InterPro" id="IPR007197">
    <property type="entry name" value="rSAM"/>
</dbReference>
<keyword evidence="4" id="KW-0408">Iron</keyword>
<evidence type="ECO:0000256" key="4">
    <source>
        <dbReference type="ARBA" id="ARBA00023004"/>
    </source>
</evidence>
<dbReference type="GO" id="GO:0051536">
    <property type="term" value="F:iron-sulfur cluster binding"/>
    <property type="evidence" value="ECO:0007669"/>
    <property type="project" value="UniProtKB-KW"/>
</dbReference>
<dbReference type="GO" id="GO:0046872">
    <property type="term" value="F:metal ion binding"/>
    <property type="evidence" value="ECO:0007669"/>
    <property type="project" value="UniProtKB-KW"/>
</dbReference>
<evidence type="ECO:0000256" key="1">
    <source>
        <dbReference type="ARBA" id="ARBA00001966"/>
    </source>
</evidence>
<evidence type="ECO:0000256" key="2">
    <source>
        <dbReference type="ARBA" id="ARBA00022691"/>
    </source>
</evidence>
<dbReference type="RefSeq" id="WP_154535602.1">
    <property type="nucleotide sequence ID" value="NZ_VUNG01000073.1"/>
</dbReference>
<feature type="domain" description="Radical SAM core" evidence="7">
    <location>
        <begin position="86"/>
        <end position="328"/>
    </location>
</feature>
<keyword evidence="9" id="KW-1185">Reference proteome</keyword>
<keyword evidence="5" id="KW-0411">Iron-sulfur</keyword>
<comment type="caution">
    <text evidence="8">The sequence shown here is derived from an EMBL/GenBank/DDBJ whole genome shotgun (WGS) entry which is preliminary data.</text>
</comment>
<dbReference type="CDD" id="cd01335">
    <property type="entry name" value="Radical_SAM"/>
    <property type="match status" value="1"/>
</dbReference>
<evidence type="ECO:0000256" key="6">
    <source>
        <dbReference type="ARBA" id="ARBA00023601"/>
    </source>
</evidence>
<reference evidence="8 9" key="1">
    <citation type="submission" date="2019-08" db="EMBL/GenBank/DDBJ databases">
        <title>In-depth cultivation of the pig gut microbiome towards novel bacterial diversity and tailored functional studies.</title>
        <authorList>
            <person name="Wylensek D."/>
            <person name="Hitch T.C.A."/>
            <person name="Clavel T."/>
        </authorList>
    </citation>
    <scope>NUCLEOTIDE SEQUENCE [LARGE SCALE GENOMIC DNA]</scope>
    <source>
        <strain evidence="8 9">LKV-178-WT-2A</strain>
    </source>
</reference>